<proteinExistence type="inferred from homology"/>
<dbReference type="InterPro" id="IPR036259">
    <property type="entry name" value="MFS_trans_sf"/>
</dbReference>
<evidence type="ECO:0000256" key="2">
    <source>
        <dbReference type="ARBA" id="ARBA00010992"/>
    </source>
</evidence>
<feature type="transmembrane region" description="Helical" evidence="7">
    <location>
        <begin position="89"/>
        <end position="110"/>
    </location>
</feature>
<dbReference type="Proteomes" id="UP000813427">
    <property type="component" value="Unassembled WGS sequence"/>
</dbReference>
<evidence type="ECO:0000256" key="4">
    <source>
        <dbReference type="ARBA" id="ARBA00022692"/>
    </source>
</evidence>
<dbReference type="SUPFAM" id="SSF103473">
    <property type="entry name" value="MFS general substrate transporter"/>
    <property type="match status" value="1"/>
</dbReference>
<organism evidence="9 10">
    <name type="scientific">Fusarium tricinctum</name>
    <dbReference type="NCBI Taxonomy" id="61284"/>
    <lineage>
        <taxon>Eukaryota</taxon>
        <taxon>Fungi</taxon>
        <taxon>Dikarya</taxon>
        <taxon>Ascomycota</taxon>
        <taxon>Pezizomycotina</taxon>
        <taxon>Sordariomycetes</taxon>
        <taxon>Hypocreomycetidae</taxon>
        <taxon>Hypocreales</taxon>
        <taxon>Nectriaceae</taxon>
        <taxon>Fusarium</taxon>
        <taxon>Fusarium tricinctum species complex</taxon>
    </lineage>
</organism>
<dbReference type="InterPro" id="IPR003663">
    <property type="entry name" value="Sugar/inositol_transpt"/>
</dbReference>
<name>A0A8K0RKE0_9HYPO</name>
<evidence type="ECO:0000313" key="9">
    <source>
        <dbReference type="EMBL" id="KAH7231187.1"/>
    </source>
</evidence>
<dbReference type="OrthoDB" id="5141738at2759"/>
<reference evidence="9" key="1">
    <citation type="journal article" date="2021" name="Nat. Commun.">
        <title>Genetic determinants of endophytism in the Arabidopsis root mycobiome.</title>
        <authorList>
            <person name="Mesny F."/>
            <person name="Miyauchi S."/>
            <person name="Thiergart T."/>
            <person name="Pickel B."/>
            <person name="Atanasova L."/>
            <person name="Karlsson M."/>
            <person name="Huettel B."/>
            <person name="Barry K.W."/>
            <person name="Haridas S."/>
            <person name="Chen C."/>
            <person name="Bauer D."/>
            <person name="Andreopoulos W."/>
            <person name="Pangilinan J."/>
            <person name="LaButti K."/>
            <person name="Riley R."/>
            <person name="Lipzen A."/>
            <person name="Clum A."/>
            <person name="Drula E."/>
            <person name="Henrissat B."/>
            <person name="Kohler A."/>
            <person name="Grigoriev I.V."/>
            <person name="Martin F.M."/>
            <person name="Hacquard S."/>
        </authorList>
    </citation>
    <scope>NUCLEOTIDE SEQUENCE</scope>
    <source>
        <strain evidence="9">MPI-SDFR-AT-0068</strain>
    </source>
</reference>
<evidence type="ECO:0000313" key="10">
    <source>
        <dbReference type="Proteomes" id="UP000813427"/>
    </source>
</evidence>
<gene>
    <name evidence="9" type="ORF">BKA59DRAFT_497721</name>
</gene>
<evidence type="ECO:0000259" key="8">
    <source>
        <dbReference type="PROSITE" id="PS50850"/>
    </source>
</evidence>
<dbReference type="EMBL" id="JAGPXF010000009">
    <property type="protein sequence ID" value="KAH7231187.1"/>
    <property type="molecule type" value="Genomic_DNA"/>
</dbReference>
<feature type="transmembrane region" description="Helical" evidence="7">
    <location>
        <begin position="399"/>
        <end position="421"/>
    </location>
</feature>
<dbReference type="PANTHER" id="PTHR48022">
    <property type="entry name" value="PLASTIDIC GLUCOSE TRANSPORTER 4"/>
    <property type="match status" value="1"/>
</dbReference>
<keyword evidence="10" id="KW-1185">Reference proteome</keyword>
<protein>
    <submittedName>
        <fullName evidence="9">General substrate transporter</fullName>
    </submittedName>
</protein>
<feature type="transmembrane region" description="Helical" evidence="7">
    <location>
        <begin position="12"/>
        <end position="38"/>
    </location>
</feature>
<dbReference type="PRINTS" id="PR00171">
    <property type="entry name" value="SUGRTRNSPORT"/>
</dbReference>
<dbReference type="InterPro" id="IPR020846">
    <property type="entry name" value="MFS_dom"/>
</dbReference>
<evidence type="ECO:0000256" key="3">
    <source>
        <dbReference type="ARBA" id="ARBA00022448"/>
    </source>
</evidence>
<dbReference type="PROSITE" id="PS50850">
    <property type="entry name" value="MFS"/>
    <property type="match status" value="1"/>
</dbReference>
<dbReference type="AlphaFoldDB" id="A0A8K0RKE0"/>
<sequence>MEKANGQRITLKACFLGMVVIIGGFMFGYVSGQISGYFNMSDYADQFSSNGTFSSSRQGAIIGLLSVGCLFGAPIIGQVVNWIGRRMSICLSAFWSCVGIIIEISSQHAWYQFAIGRFVTGLSISASSVSVSMYESESAPVVIRGMLISCYQFFVTLCIWVSNMVNWGTHKSYHNSAQWRVTNGLVGREEEAREIIVGYAGVDIHHPSLEEENSVADVKWHEIFTGPRMMYRTNLSMVLMAGQQLTGINYYFYYGTTVFQSTGLTDSYVTQIILRAVNIISTFPGLWVAHNWGRRTGLTVGAVWMMVCFSIYAFVGQLKLDLDDPSKTSGVGKVLTGFACLDMFAFAATWGPLAWTLIVELYLTRYRGSCMAIASTTNWLWNFLIGSCNTPYITREIDFYYGLVFAAACGCLALIVFFCLIETKGRSLEEIDTTHLQHVNPITSQV</sequence>
<dbReference type="GO" id="GO:0005351">
    <property type="term" value="F:carbohydrate:proton symporter activity"/>
    <property type="evidence" value="ECO:0007669"/>
    <property type="project" value="TreeGrafter"/>
</dbReference>
<accession>A0A8K0RKE0</accession>
<keyword evidence="4 7" id="KW-0812">Transmembrane</keyword>
<dbReference type="Gene3D" id="1.20.1250.20">
    <property type="entry name" value="MFS general substrate transporter like domains"/>
    <property type="match status" value="1"/>
</dbReference>
<evidence type="ECO:0000256" key="1">
    <source>
        <dbReference type="ARBA" id="ARBA00004141"/>
    </source>
</evidence>
<evidence type="ECO:0000256" key="5">
    <source>
        <dbReference type="ARBA" id="ARBA00022989"/>
    </source>
</evidence>
<keyword evidence="5 7" id="KW-1133">Transmembrane helix</keyword>
<dbReference type="InterPro" id="IPR050360">
    <property type="entry name" value="MFS_Sugar_Transporters"/>
</dbReference>
<feature type="transmembrane region" description="Helical" evidence="7">
    <location>
        <begin position="335"/>
        <end position="358"/>
    </location>
</feature>
<feature type="transmembrane region" description="Helical" evidence="7">
    <location>
        <begin position="296"/>
        <end position="315"/>
    </location>
</feature>
<dbReference type="Pfam" id="PF00083">
    <property type="entry name" value="Sugar_tr"/>
    <property type="match status" value="2"/>
</dbReference>
<evidence type="ECO:0000256" key="6">
    <source>
        <dbReference type="ARBA" id="ARBA00023136"/>
    </source>
</evidence>
<feature type="domain" description="Major facilitator superfamily (MFS) profile" evidence="8">
    <location>
        <begin position="16"/>
        <end position="424"/>
    </location>
</feature>
<dbReference type="InterPro" id="IPR005828">
    <property type="entry name" value="MFS_sugar_transport-like"/>
</dbReference>
<feature type="transmembrane region" description="Helical" evidence="7">
    <location>
        <begin position="141"/>
        <end position="161"/>
    </location>
</feature>
<comment type="similarity">
    <text evidence="2">Belongs to the major facilitator superfamily. Sugar transporter (TC 2.A.1.1) family.</text>
</comment>
<feature type="transmembrane region" description="Helical" evidence="7">
    <location>
        <begin position="235"/>
        <end position="252"/>
    </location>
</feature>
<dbReference type="PANTHER" id="PTHR48022:SF92">
    <property type="entry name" value="LOW AFFINITY GLUCOSE TRANSPORTER MSTE"/>
    <property type="match status" value="1"/>
</dbReference>
<comment type="subcellular location">
    <subcellularLocation>
        <location evidence="1">Membrane</location>
        <topology evidence="1">Multi-pass membrane protein</topology>
    </subcellularLocation>
</comment>
<keyword evidence="6 7" id="KW-0472">Membrane</keyword>
<comment type="caution">
    <text evidence="9">The sequence shown here is derived from an EMBL/GenBank/DDBJ whole genome shotgun (WGS) entry which is preliminary data.</text>
</comment>
<feature type="transmembrane region" description="Helical" evidence="7">
    <location>
        <begin position="58"/>
        <end position="77"/>
    </location>
</feature>
<keyword evidence="3" id="KW-0813">Transport</keyword>
<dbReference type="GO" id="GO:0016020">
    <property type="term" value="C:membrane"/>
    <property type="evidence" value="ECO:0007669"/>
    <property type="project" value="UniProtKB-SubCell"/>
</dbReference>
<feature type="transmembrane region" description="Helical" evidence="7">
    <location>
        <begin position="272"/>
        <end position="289"/>
    </location>
</feature>
<evidence type="ECO:0000256" key="7">
    <source>
        <dbReference type="SAM" id="Phobius"/>
    </source>
</evidence>